<feature type="transmembrane region" description="Helical" evidence="2">
    <location>
        <begin position="188"/>
        <end position="213"/>
    </location>
</feature>
<feature type="region of interest" description="Disordered" evidence="1">
    <location>
        <begin position="246"/>
        <end position="265"/>
    </location>
</feature>
<feature type="transmembrane region" description="Helical" evidence="2">
    <location>
        <begin position="152"/>
        <end position="182"/>
    </location>
</feature>
<sequence length="265" mass="29127">MFWSSGVMFTVATAYVSMNCYRMVRGFVDFQDAPGGPLAFLGVIPAWSHIFKDVLPWWGILWRSIGAGICGIDNTNSLSSHVVYSSTVPFPGSWSLSGSSQSTPTPRSLLRLFLPGITFYSVAVTQNILTTGLMALRLWLTDRASAQFRLGQGVFVHVILILIESAALYLFVQIFMLALYAANYNAQFIILETFTPLVGITFGLVLITVCVIVRSQELSSSGTKVNDVPTTGMPMRRITVNITTHLEDDSPNSQHRSTESKMSPV</sequence>
<organism evidence="3 4">
    <name type="scientific">Mycena metata</name>
    <dbReference type="NCBI Taxonomy" id="1033252"/>
    <lineage>
        <taxon>Eukaryota</taxon>
        <taxon>Fungi</taxon>
        <taxon>Dikarya</taxon>
        <taxon>Basidiomycota</taxon>
        <taxon>Agaricomycotina</taxon>
        <taxon>Agaricomycetes</taxon>
        <taxon>Agaricomycetidae</taxon>
        <taxon>Agaricales</taxon>
        <taxon>Marasmiineae</taxon>
        <taxon>Mycenaceae</taxon>
        <taxon>Mycena</taxon>
    </lineage>
</organism>
<keyword evidence="4" id="KW-1185">Reference proteome</keyword>
<feature type="transmembrane region" description="Helical" evidence="2">
    <location>
        <begin position="117"/>
        <end position="140"/>
    </location>
</feature>
<dbReference type="AlphaFoldDB" id="A0AAD7DT49"/>
<protein>
    <submittedName>
        <fullName evidence="3">Uncharacterized protein</fullName>
    </submittedName>
</protein>
<evidence type="ECO:0000256" key="1">
    <source>
        <dbReference type="SAM" id="MobiDB-lite"/>
    </source>
</evidence>
<proteinExistence type="predicted"/>
<evidence type="ECO:0000313" key="3">
    <source>
        <dbReference type="EMBL" id="KAJ7699107.1"/>
    </source>
</evidence>
<accession>A0AAD7DT49</accession>
<gene>
    <name evidence="3" type="ORF">B0H16DRAFT_1484291</name>
</gene>
<keyword evidence="2" id="KW-0812">Transmembrane</keyword>
<evidence type="ECO:0000313" key="4">
    <source>
        <dbReference type="Proteomes" id="UP001215598"/>
    </source>
</evidence>
<keyword evidence="2" id="KW-1133">Transmembrane helix</keyword>
<reference evidence="3" key="1">
    <citation type="submission" date="2023-03" db="EMBL/GenBank/DDBJ databases">
        <title>Massive genome expansion in bonnet fungi (Mycena s.s.) driven by repeated elements and novel gene families across ecological guilds.</title>
        <authorList>
            <consortium name="Lawrence Berkeley National Laboratory"/>
            <person name="Harder C.B."/>
            <person name="Miyauchi S."/>
            <person name="Viragh M."/>
            <person name="Kuo A."/>
            <person name="Thoen E."/>
            <person name="Andreopoulos B."/>
            <person name="Lu D."/>
            <person name="Skrede I."/>
            <person name="Drula E."/>
            <person name="Henrissat B."/>
            <person name="Morin E."/>
            <person name="Kohler A."/>
            <person name="Barry K."/>
            <person name="LaButti K."/>
            <person name="Morin E."/>
            <person name="Salamov A."/>
            <person name="Lipzen A."/>
            <person name="Mereny Z."/>
            <person name="Hegedus B."/>
            <person name="Baldrian P."/>
            <person name="Stursova M."/>
            <person name="Weitz H."/>
            <person name="Taylor A."/>
            <person name="Grigoriev I.V."/>
            <person name="Nagy L.G."/>
            <person name="Martin F."/>
            <person name="Kauserud H."/>
        </authorList>
    </citation>
    <scope>NUCLEOTIDE SEQUENCE</scope>
    <source>
        <strain evidence="3">CBHHK182m</strain>
    </source>
</reference>
<comment type="caution">
    <text evidence="3">The sequence shown here is derived from an EMBL/GenBank/DDBJ whole genome shotgun (WGS) entry which is preliminary data.</text>
</comment>
<name>A0AAD7DT49_9AGAR</name>
<keyword evidence="2" id="KW-0472">Membrane</keyword>
<dbReference type="Proteomes" id="UP001215598">
    <property type="component" value="Unassembled WGS sequence"/>
</dbReference>
<dbReference type="EMBL" id="JARKIB010000579">
    <property type="protein sequence ID" value="KAJ7699107.1"/>
    <property type="molecule type" value="Genomic_DNA"/>
</dbReference>
<evidence type="ECO:0000256" key="2">
    <source>
        <dbReference type="SAM" id="Phobius"/>
    </source>
</evidence>